<feature type="transmembrane region" description="Helical" evidence="1">
    <location>
        <begin position="6"/>
        <end position="27"/>
    </location>
</feature>
<sequence length="309" mass="36061">MNAISIAAIHATILTILISFVSAYGIFKRTRIQEIENEIIDQAEKINLVKFEGSIYFPSNQMEDLNIKENIYQYADEIRDSIGVMPPGKPFEINDSGEIFFSSKEISLEEKSQEAKKALALMNIIFHYYPFPISYKKLKDKRGWDVESPTEYIYFQNVGDVKQWLTDIKRVIKAFNWVFTWLPYAKYNSESLLALNEVEKKKMQNIGPLPIDLRRITPSSILKNYVQGYHSVKTVIKDTEYNLKRFNRLKRDFPKCTFLLSISAIFLTFIIGVMLPMIKPNIDPFFLIWIPILFYIIAFGFIFIKILRG</sequence>
<dbReference type="EMBL" id="JACNJD010000356">
    <property type="protein sequence ID" value="MBC8179177.1"/>
    <property type="molecule type" value="Genomic_DNA"/>
</dbReference>
<feature type="transmembrane region" description="Helical" evidence="1">
    <location>
        <begin position="284"/>
        <end position="304"/>
    </location>
</feature>
<keyword evidence="1" id="KW-0472">Membrane</keyword>
<keyword evidence="1" id="KW-0812">Transmembrane</keyword>
<feature type="transmembrane region" description="Helical" evidence="1">
    <location>
        <begin position="258"/>
        <end position="278"/>
    </location>
</feature>
<evidence type="ECO:0000313" key="3">
    <source>
        <dbReference type="Proteomes" id="UP000650524"/>
    </source>
</evidence>
<proteinExistence type="predicted"/>
<protein>
    <submittedName>
        <fullName evidence="2">Uncharacterized protein</fullName>
    </submittedName>
</protein>
<comment type="caution">
    <text evidence="2">The sequence shown here is derived from an EMBL/GenBank/DDBJ whole genome shotgun (WGS) entry which is preliminary data.</text>
</comment>
<gene>
    <name evidence="2" type="ORF">H8E19_17385</name>
</gene>
<evidence type="ECO:0000313" key="2">
    <source>
        <dbReference type="EMBL" id="MBC8179177.1"/>
    </source>
</evidence>
<organism evidence="2 3">
    <name type="scientific">Candidatus Desulfacyla euxinica</name>
    <dbReference type="NCBI Taxonomy" id="2841693"/>
    <lineage>
        <taxon>Bacteria</taxon>
        <taxon>Deltaproteobacteria</taxon>
        <taxon>Candidatus Desulfacyla</taxon>
    </lineage>
</organism>
<dbReference type="AlphaFoldDB" id="A0A8J6N1I6"/>
<name>A0A8J6N1I6_9DELT</name>
<reference evidence="2 3" key="1">
    <citation type="submission" date="2020-08" db="EMBL/GenBank/DDBJ databases">
        <title>Bridging the membrane lipid divide: bacteria of the FCB group superphylum have the potential to synthesize archaeal ether lipids.</title>
        <authorList>
            <person name="Villanueva L."/>
            <person name="Von Meijenfeldt F.A.B."/>
            <person name="Westbye A.B."/>
            <person name="Yadav S."/>
            <person name="Hopmans E.C."/>
            <person name="Dutilh B.E."/>
            <person name="Sinninghe Damste J.S."/>
        </authorList>
    </citation>
    <scope>NUCLEOTIDE SEQUENCE [LARGE SCALE GENOMIC DNA]</scope>
    <source>
        <strain evidence="2">NIOZ-UU27</strain>
    </source>
</reference>
<evidence type="ECO:0000256" key="1">
    <source>
        <dbReference type="SAM" id="Phobius"/>
    </source>
</evidence>
<accession>A0A8J6N1I6</accession>
<keyword evidence="1" id="KW-1133">Transmembrane helix</keyword>
<dbReference type="Proteomes" id="UP000650524">
    <property type="component" value="Unassembled WGS sequence"/>
</dbReference>